<dbReference type="AlphaFoldDB" id="A0A212T3F8"/>
<gene>
    <name evidence="1" type="ORF">SAMN06295916_0266</name>
</gene>
<sequence>MPTRLESLDPIDPSELNCRQGKLIFNTDDHHVFTLTCHQSSEKAAVKDSGIGSNQYKSKPMKMIDMKYLDINKKENDLKSALFEDLYRKISMDQLSDPQSLSEKTQLPLKETLAIYKGDLKKLSTYMLLHALTQFGYDINICMRPREAYTPGSIYFE</sequence>
<evidence type="ECO:0000313" key="1">
    <source>
        <dbReference type="EMBL" id="SNC60386.1"/>
    </source>
</evidence>
<keyword evidence="2" id="KW-1185">Reference proteome</keyword>
<evidence type="ECO:0000313" key="2">
    <source>
        <dbReference type="Proteomes" id="UP000197215"/>
    </source>
</evidence>
<accession>A0A212T3F8</accession>
<reference evidence="1 2" key="1">
    <citation type="submission" date="2017-06" db="EMBL/GenBank/DDBJ databases">
        <authorList>
            <person name="Kim H.J."/>
            <person name="Triplett B.A."/>
        </authorList>
    </citation>
    <scope>NUCLEOTIDE SEQUENCE [LARGE SCALE GENOMIC DNA]</scope>
    <source>
        <strain evidence="1 2">MWH-VicM1</strain>
    </source>
</reference>
<dbReference type="Proteomes" id="UP000197215">
    <property type="component" value="Unassembled WGS sequence"/>
</dbReference>
<dbReference type="EMBL" id="FYEX01000001">
    <property type="protein sequence ID" value="SNC60386.1"/>
    <property type="molecule type" value="Genomic_DNA"/>
</dbReference>
<name>A0A212T3F8_9BURK</name>
<organism evidence="1 2">
    <name type="scientific">Polynucleobacter victoriensis</name>
    <dbReference type="NCBI Taxonomy" id="2049319"/>
    <lineage>
        <taxon>Bacteria</taxon>
        <taxon>Pseudomonadati</taxon>
        <taxon>Pseudomonadota</taxon>
        <taxon>Betaproteobacteria</taxon>
        <taxon>Burkholderiales</taxon>
        <taxon>Burkholderiaceae</taxon>
        <taxon>Polynucleobacter</taxon>
    </lineage>
</organism>
<dbReference type="RefSeq" id="WP_088812114.1">
    <property type="nucleotide sequence ID" value="NZ_FYEX01000001.1"/>
</dbReference>
<proteinExistence type="predicted"/>
<protein>
    <submittedName>
        <fullName evidence="1">Uncharacterized protein</fullName>
    </submittedName>
</protein>